<evidence type="ECO:0000313" key="21">
    <source>
        <dbReference type="Proteomes" id="UP000078396"/>
    </source>
</evidence>
<comment type="subunit">
    <text evidence="17">Equilibrium between an active dimeric form, an inactive hexameric form and higher aggregates. Interconversion between the various forms is largely reversible and is influenced by the natural substrates and inhibitors of the enzyme.</text>
</comment>
<keyword evidence="13 17" id="KW-0067">ATP-binding</keyword>
<evidence type="ECO:0000256" key="10">
    <source>
        <dbReference type="ARBA" id="ARBA00022679"/>
    </source>
</evidence>
<dbReference type="RefSeq" id="WP_064285328.1">
    <property type="nucleotide sequence ID" value="NZ_LWCS01000087.1"/>
</dbReference>
<dbReference type="InterPro" id="IPR013115">
    <property type="entry name" value="HisG_C"/>
</dbReference>
<dbReference type="PANTHER" id="PTHR21403:SF8">
    <property type="entry name" value="ATP PHOSPHORIBOSYLTRANSFERASE"/>
    <property type="match status" value="1"/>
</dbReference>
<dbReference type="SUPFAM" id="SSF54913">
    <property type="entry name" value="GlnB-like"/>
    <property type="match status" value="1"/>
</dbReference>
<evidence type="ECO:0000256" key="13">
    <source>
        <dbReference type="ARBA" id="ARBA00022840"/>
    </source>
</evidence>
<comment type="activity regulation">
    <text evidence="17">Feedback inhibited by histidine.</text>
</comment>
<dbReference type="GO" id="GO:0000287">
    <property type="term" value="F:magnesium ion binding"/>
    <property type="evidence" value="ECO:0007669"/>
    <property type="project" value="UniProtKB-UniRule"/>
</dbReference>
<evidence type="ECO:0000256" key="11">
    <source>
        <dbReference type="ARBA" id="ARBA00022723"/>
    </source>
</evidence>
<dbReference type="CDD" id="cd13591">
    <property type="entry name" value="PBP2_HisGL1"/>
    <property type="match status" value="1"/>
</dbReference>
<keyword evidence="10 17" id="KW-0808">Transferase</keyword>
<reference evidence="20 21" key="1">
    <citation type="submission" date="2016-04" db="EMBL/GenBank/DDBJ databases">
        <title>Draft Genome Sequences of Staphylococcus capitis Strain H36, S. capitis Strain H65, S. cohnii Strain H62, S. hominis Strain H69, Mycobacterium iranicum Strain H39, Plantibacter sp. Strain H53, Pseudomonas oryzihabitans Strain H72, and Microbacterium sp. Strain H83, isolated from residential settings.</title>
        <authorList>
            <person name="Lymperopoulou D."/>
            <person name="Adams R.I."/>
            <person name="Lindow S."/>
            <person name="Coil D.A."/>
            <person name="Jospin G."/>
            <person name="Eisen J.A."/>
        </authorList>
    </citation>
    <scope>NUCLEOTIDE SEQUENCE [LARGE SCALE GENOMIC DNA]</scope>
    <source>
        <strain evidence="20 21">H39</strain>
    </source>
</reference>
<keyword evidence="15 17" id="KW-0368">Histidine biosynthesis</keyword>
<evidence type="ECO:0000256" key="12">
    <source>
        <dbReference type="ARBA" id="ARBA00022741"/>
    </source>
</evidence>
<dbReference type="InterPro" id="IPR018198">
    <property type="entry name" value="ATP_PRibTrfase_CS"/>
</dbReference>
<evidence type="ECO:0000256" key="16">
    <source>
        <dbReference type="ARBA" id="ARBA00024861"/>
    </source>
</evidence>
<evidence type="ECO:0000259" key="19">
    <source>
        <dbReference type="Pfam" id="PF08029"/>
    </source>
</evidence>
<comment type="catalytic activity">
    <reaction evidence="1 17">
        <text>1-(5-phospho-beta-D-ribosyl)-ATP + diphosphate = 5-phospho-alpha-D-ribose 1-diphosphate + ATP</text>
        <dbReference type="Rhea" id="RHEA:18473"/>
        <dbReference type="ChEBI" id="CHEBI:30616"/>
        <dbReference type="ChEBI" id="CHEBI:33019"/>
        <dbReference type="ChEBI" id="CHEBI:58017"/>
        <dbReference type="ChEBI" id="CHEBI:73183"/>
        <dbReference type="EC" id="2.4.2.17"/>
    </reaction>
</comment>
<evidence type="ECO:0000256" key="6">
    <source>
        <dbReference type="ARBA" id="ARBA00020998"/>
    </source>
</evidence>
<evidence type="ECO:0000256" key="8">
    <source>
        <dbReference type="ARBA" id="ARBA00022605"/>
    </source>
</evidence>
<comment type="pathway">
    <text evidence="3 17">Amino-acid biosynthesis; L-histidine biosynthesis; L-histidine from 5-phospho-alpha-D-ribose 1-diphosphate: step 1/9.</text>
</comment>
<dbReference type="Pfam" id="PF08029">
    <property type="entry name" value="HisG_C"/>
    <property type="match status" value="1"/>
</dbReference>
<comment type="function">
    <text evidence="16 17">Catalyzes the condensation of ATP and 5-phosphoribose 1-diphosphate to form N'-(5'-phosphoribosyl)-ATP (PR-ATP). Has a crucial role in the pathway because the rate of histidine biosynthesis seems to be controlled primarily by regulation of HisG enzymatic activity.</text>
</comment>
<sequence length="281" mass="30065">MLRVAVPNKGALSESASEILSEAGYRRRTDPKDLTVVDPANNVEFFFLRPKDIAIYVGSGELDLGITGRDLAADADAPVRERLALGFGSSTFRYAAPAGQDWQIADLAGKRIATAYPNLVRKDLSDKGIEATVIRLDGAVEISIQLGVADVIADIVGSGRTLGLHNLVAFGESLCDSEAILIERADSEADPARDQLAARIQGVVFGQQYLMLDYDCPRTVLDEATAVTPGLESPTIAPLADPAWVAVRALVPRRDVNAIMDELAAIGAKAILASDIRFCRF</sequence>
<dbReference type="HAMAP" id="MF_00079">
    <property type="entry name" value="HisG_Long"/>
    <property type="match status" value="1"/>
</dbReference>
<evidence type="ECO:0000256" key="5">
    <source>
        <dbReference type="ARBA" id="ARBA00011946"/>
    </source>
</evidence>
<evidence type="ECO:0000256" key="7">
    <source>
        <dbReference type="ARBA" id="ARBA00022490"/>
    </source>
</evidence>
<evidence type="ECO:0000259" key="18">
    <source>
        <dbReference type="Pfam" id="PF01634"/>
    </source>
</evidence>
<evidence type="ECO:0000256" key="15">
    <source>
        <dbReference type="ARBA" id="ARBA00023102"/>
    </source>
</evidence>
<dbReference type="PROSITE" id="PS01316">
    <property type="entry name" value="ATP_P_PHORIBOSYLTR"/>
    <property type="match status" value="1"/>
</dbReference>
<dbReference type="Pfam" id="PF01634">
    <property type="entry name" value="HisG"/>
    <property type="match status" value="1"/>
</dbReference>
<comment type="subcellular location">
    <subcellularLocation>
        <location evidence="2 17">Cytoplasm</location>
    </subcellularLocation>
</comment>
<dbReference type="STRING" id="912594.AWC12_05210"/>
<keyword evidence="11 17" id="KW-0479">Metal-binding</keyword>
<dbReference type="InterPro" id="IPR020621">
    <property type="entry name" value="ATP-PRT_HisG_long"/>
</dbReference>
<dbReference type="InterPro" id="IPR013820">
    <property type="entry name" value="ATP_PRibTrfase_cat"/>
</dbReference>
<dbReference type="NCBIfam" id="TIGR03455">
    <property type="entry name" value="HisG_C-term"/>
    <property type="match status" value="1"/>
</dbReference>
<keyword evidence="14 17" id="KW-0460">Magnesium</keyword>
<dbReference type="GO" id="GO:0005737">
    <property type="term" value="C:cytoplasm"/>
    <property type="evidence" value="ECO:0007669"/>
    <property type="project" value="UniProtKB-SubCell"/>
</dbReference>
<dbReference type="InterPro" id="IPR001348">
    <property type="entry name" value="ATP_PRibTrfase_HisG"/>
</dbReference>
<feature type="domain" description="Histidine biosynthesis HisG C-terminal" evidence="19">
    <location>
        <begin position="207"/>
        <end position="277"/>
    </location>
</feature>
<evidence type="ECO:0000256" key="3">
    <source>
        <dbReference type="ARBA" id="ARBA00004667"/>
    </source>
</evidence>
<dbReference type="AlphaFoldDB" id="A0A178LCD3"/>
<dbReference type="FunFam" id="3.30.70.120:FF:000003">
    <property type="entry name" value="ATP phosphoribosyltransferase"/>
    <property type="match status" value="1"/>
</dbReference>
<comment type="caution">
    <text evidence="20">The sequence shown here is derived from an EMBL/GenBank/DDBJ whole genome shotgun (WGS) entry which is preliminary data.</text>
</comment>
<proteinExistence type="inferred from homology"/>
<dbReference type="InterPro" id="IPR015867">
    <property type="entry name" value="N-reg_PII/ATP_PRibTrfase_C"/>
</dbReference>
<evidence type="ECO:0000256" key="9">
    <source>
        <dbReference type="ARBA" id="ARBA00022676"/>
    </source>
</evidence>
<dbReference type="EMBL" id="LWCS01000087">
    <property type="protein sequence ID" value="OAN27538.1"/>
    <property type="molecule type" value="Genomic_DNA"/>
</dbReference>
<gene>
    <name evidence="17" type="primary">hisG</name>
    <name evidence="20" type="ORF">A4X20_11400</name>
</gene>
<evidence type="ECO:0000256" key="14">
    <source>
        <dbReference type="ARBA" id="ARBA00022842"/>
    </source>
</evidence>
<keyword evidence="7 17" id="KW-0963">Cytoplasm</keyword>
<evidence type="ECO:0000256" key="2">
    <source>
        <dbReference type="ARBA" id="ARBA00004496"/>
    </source>
</evidence>
<evidence type="ECO:0000256" key="1">
    <source>
        <dbReference type="ARBA" id="ARBA00000915"/>
    </source>
</evidence>
<dbReference type="PANTHER" id="PTHR21403">
    <property type="entry name" value="ATP PHOSPHORIBOSYLTRANSFERASE ATP-PRTASE"/>
    <property type="match status" value="1"/>
</dbReference>
<dbReference type="EC" id="2.4.2.17" evidence="5 17"/>
<dbReference type="OrthoDB" id="9801867at2"/>
<dbReference type="Proteomes" id="UP000078396">
    <property type="component" value="Unassembled WGS sequence"/>
</dbReference>
<accession>A0A178LCD3</accession>
<name>A0A178LCD3_MYCIR</name>
<comment type="cofactor">
    <cofactor evidence="17">
        <name>Mg(2+)</name>
        <dbReference type="ChEBI" id="CHEBI:18420"/>
    </cofactor>
</comment>
<evidence type="ECO:0000256" key="17">
    <source>
        <dbReference type="HAMAP-Rule" id="MF_00079"/>
    </source>
</evidence>
<evidence type="ECO:0000256" key="4">
    <source>
        <dbReference type="ARBA" id="ARBA00007955"/>
    </source>
</evidence>
<dbReference type="SUPFAM" id="SSF53850">
    <property type="entry name" value="Periplasmic binding protein-like II"/>
    <property type="match status" value="1"/>
</dbReference>
<dbReference type="GO" id="GO:0003879">
    <property type="term" value="F:ATP phosphoribosyltransferase activity"/>
    <property type="evidence" value="ECO:0007669"/>
    <property type="project" value="UniProtKB-UniRule"/>
</dbReference>
<feature type="domain" description="ATP phosphoribosyltransferase catalytic" evidence="18">
    <location>
        <begin position="49"/>
        <end position="201"/>
    </location>
</feature>
<keyword evidence="8 17" id="KW-0028">Amino-acid biosynthesis</keyword>
<dbReference type="eggNOG" id="COG0040">
    <property type="taxonomic scope" value="Bacteria"/>
</dbReference>
<keyword evidence="12 17" id="KW-0547">Nucleotide-binding</keyword>
<dbReference type="NCBIfam" id="TIGR00070">
    <property type="entry name" value="hisG"/>
    <property type="match status" value="1"/>
</dbReference>
<dbReference type="FunFam" id="3.40.190.10:FF:000136">
    <property type="entry name" value="ATP phosphoribosyltransferase"/>
    <property type="match status" value="1"/>
</dbReference>
<dbReference type="GO" id="GO:0000105">
    <property type="term" value="P:L-histidine biosynthetic process"/>
    <property type="evidence" value="ECO:0007669"/>
    <property type="project" value="UniProtKB-UniRule"/>
</dbReference>
<dbReference type="UniPathway" id="UPA00031">
    <property type="reaction ID" value="UER00006"/>
</dbReference>
<evidence type="ECO:0000313" key="20">
    <source>
        <dbReference type="EMBL" id="OAN27538.1"/>
    </source>
</evidence>
<dbReference type="InterPro" id="IPR011322">
    <property type="entry name" value="N-reg_PII-like_a/b"/>
</dbReference>
<keyword evidence="9 17" id="KW-0328">Glycosyltransferase</keyword>
<dbReference type="Gene3D" id="3.30.70.120">
    <property type="match status" value="1"/>
</dbReference>
<dbReference type="GO" id="GO:0005524">
    <property type="term" value="F:ATP binding"/>
    <property type="evidence" value="ECO:0007669"/>
    <property type="project" value="UniProtKB-KW"/>
</dbReference>
<organism evidence="20 21">
    <name type="scientific">Mycolicibacterium iranicum</name>
    <name type="common">Mycobacterium iranicum</name>
    <dbReference type="NCBI Taxonomy" id="912594"/>
    <lineage>
        <taxon>Bacteria</taxon>
        <taxon>Bacillati</taxon>
        <taxon>Actinomycetota</taxon>
        <taxon>Actinomycetes</taxon>
        <taxon>Mycobacteriales</taxon>
        <taxon>Mycobacteriaceae</taxon>
        <taxon>Mycolicibacterium</taxon>
    </lineage>
</organism>
<dbReference type="Gene3D" id="3.40.190.10">
    <property type="entry name" value="Periplasmic binding protein-like II"/>
    <property type="match status" value="2"/>
</dbReference>
<comment type="similarity">
    <text evidence="4 17">Belongs to the ATP phosphoribosyltransferase family. Long subfamily.</text>
</comment>
<protein>
    <recommendedName>
        <fullName evidence="6 17">ATP phosphoribosyltransferase</fullName>
        <shortName evidence="17">ATP-PRT</shortName>
        <shortName evidence="17">ATP-PRTase</shortName>
        <ecNumber evidence="5 17">2.4.2.17</ecNumber>
    </recommendedName>
</protein>